<evidence type="ECO:0000313" key="1">
    <source>
        <dbReference type="EMBL" id="MFL0167260.1"/>
    </source>
</evidence>
<comment type="caution">
    <text evidence="1">The sequence shown here is derived from an EMBL/GenBank/DDBJ whole genome shotgun (WGS) entry which is preliminary data.</text>
</comment>
<dbReference type="Proteomes" id="UP001623600">
    <property type="component" value="Unassembled WGS sequence"/>
</dbReference>
<proteinExistence type="predicted"/>
<dbReference type="EMBL" id="JBJIAB010000030">
    <property type="protein sequence ID" value="MFL0167260.1"/>
    <property type="molecule type" value="Genomic_DNA"/>
</dbReference>
<name>A0ABW8SAM2_9CLOT</name>
<reference evidence="1 2" key="1">
    <citation type="submission" date="2024-11" db="EMBL/GenBank/DDBJ databases">
        <authorList>
            <person name="Heng Y.C."/>
            <person name="Lim A.C.H."/>
            <person name="Lee J.K.Y."/>
            <person name="Kittelmann S."/>
        </authorList>
    </citation>
    <scope>NUCLEOTIDE SEQUENCE [LARGE SCALE GENOMIC DNA]</scope>
    <source>
        <strain evidence="1 2">WILCCON 0112</strain>
    </source>
</reference>
<sequence length="40" mass="4741">MLPKEKNLEESIEDYLVSIGYEQGISHEFYLQHCLLKDDL</sequence>
<protein>
    <submittedName>
        <fullName evidence="1">Uncharacterized protein</fullName>
    </submittedName>
</protein>
<organism evidence="1 2">
    <name type="scientific">Candidatus Clostridium helianthi</name>
    <dbReference type="NCBI Taxonomy" id="3381660"/>
    <lineage>
        <taxon>Bacteria</taxon>
        <taxon>Bacillati</taxon>
        <taxon>Bacillota</taxon>
        <taxon>Clostridia</taxon>
        <taxon>Eubacteriales</taxon>
        <taxon>Clostridiaceae</taxon>
        <taxon>Clostridium</taxon>
    </lineage>
</organism>
<accession>A0ABW8SAM2</accession>
<evidence type="ECO:0000313" key="2">
    <source>
        <dbReference type="Proteomes" id="UP001623600"/>
    </source>
</evidence>
<gene>
    <name evidence="1" type="ORF">ACJDTP_19500</name>
</gene>
<dbReference type="RefSeq" id="WP_406762163.1">
    <property type="nucleotide sequence ID" value="NZ_JBJIAB010000030.1"/>
</dbReference>
<keyword evidence="2" id="KW-1185">Reference proteome</keyword>